<evidence type="ECO:0000313" key="2">
    <source>
        <dbReference type="EMBL" id="OLL25667.1"/>
    </source>
</evidence>
<dbReference type="EMBL" id="LXFE01000337">
    <property type="protein sequence ID" value="OLL25667.1"/>
    <property type="molecule type" value="Genomic_DNA"/>
</dbReference>
<evidence type="ECO:0000313" key="3">
    <source>
        <dbReference type="Proteomes" id="UP000186594"/>
    </source>
</evidence>
<gene>
    <name evidence="2" type="ORF">NEOLI_002070</name>
</gene>
<feature type="region of interest" description="Disordered" evidence="1">
    <location>
        <begin position="319"/>
        <end position="339"/>
    </location>
</feature>
<feature type="compositionally biased region" description="Basic and acidic residues" evidence="1">
    <location>
        <begin position="324"/>
        <end position="339"/>
    </location>
</feature>
<organism evidence="2 3">
    <name type="scientific">Neolecta irregularis (strain DAH-3)</name>
    <dbReference type="NCBI Taxonomy" id="1198029"/>
    <lineage>
        <taxon>Eukaryota</taxon>
        <taxon>Fungi</taxon>
        <taxon>Dikarya</taxon>
        <taxon>Ascomycota</taxon>
        <taxon>Taphrinomycotina</taxon>
        <taxon>Neolectales</taxon>
        <taxon>Neolectaceae</taxon>
        <taxon>Neolecta</taxon>
    </lineage>
</organism>
<accession>A0A1U7LSM9</accession>
<name>A0A1U7LSM9_NEOID</name>
<dbReference type="Proteomes" id="UP000186594">
    <property type="component" value="Unassembled WGS sequence"/>
</dbReference>
<keyword evidence="3" id="KW-1185">Reference proteome</keyword>
<evidence type="ECO:0000256" key="1">
    <source>
        <dbReference type="SAM" id="MobiDB-lite"/>
    </source>
</evidence>
<dbReference type="AlphaFoldDB" id="A0A1U7LSM9"/>
<protein>
    <submittedName>
        <fullName evidence="2">Uncharacterized protein</fullName>
    </submittedName>
</protein>
<proteinExistence type="predicted"/>
<sequence>MEIPVYMLNISYQTKFKRGSSFKIIARDVSSTDYWKIFNQTCPYTLLPSSGIYGKNYRIHYNLQLTAVSRFRDRFPVEICSICVESLQQHHSLPAFPTFLKPLNKRFLLDGIDYDRKIIPLHRFLELTDHLDFWLSVQQPIIAYRGSDLSISFGIKRKGNRKLELSSYSLDLLCTLTIPDKQDKCASVGTTRHCSRYFEAVDARIYPFRVSLRHLTGIIHIPEDLPQSISLPQISIQYDLKVTVNLTNLYNAPVIRGEILPDESFERTIAVIVLNKPESSEKAFQFMALNPTIKFDYLKEPAVQYLNVADIRKSQRWRFHRRNDRQTNADKDGERSVQA</sequence>
<comment type="caution">
    <text evidence="2">The sequence shown here is derived from an EMBL/GenBank/DDBJ whole genome shotgun (WGS) entry which is preliminary data.</text>
</comment>
<reference evidence="2 3" key="1">
    <citation type="submission" date="2016-04" db="EMBL/GenBank/DDBJ databases">
        <title>Evolutionary innovation and constraint leading to complex multicellularity in the Ascomycota.</title>
        <authorList>
            <person name="Cisse O."/>
            <person name="Nguyen A."/>
            <person name="Hewitt D.A."/>
            <person name="Jedd G."/>
            <person name="Stajich J.E."/>
        </authorList>
    </citation>
    <scope>NUCLEOTIDE SEQUENCE [LARGE SCALE GENOMIC DNA]</scope>
    <source>
        <strain evidence="2 3">DAH-3</strain>
    </source>
</reference>